<feature type="non-terminal residue" evidence="2">
    <location>
        <position position="281"/>
    </location>
</feature>
<keyword evidence="3" id="KW-1185">Reference proteome</keyword>
<feature type="region of interest" description="Disordered" evidence="1">
    <location>
        <begin position="189"/>
        <end position="261"/>
    </location>
</feature>
<accession>A0A7J6PT39</accession>
<reference evidence="2 3" key="1">
    <citation type="submission" date="2020-04" db="EMBL/GenBank/DDBJ databases">
        <title>Perkinsus olseni comparative genomics.</title>
        <authorList>
            <person name="Bogema D.R."/>
        </authorList>
    </citation>
    <scope>NUCLEOTIDE SEQUENCE [LARGE SCALE GENOMIC DNA]</scope>
    <source>
        <strain evidence="2 3">ATCC PRA-207</strain>
    </source>
</reference>
<dbReference type="EMBL" id="JABANO010037966">
    <property type="protein sequence ID" value="KAF4699349.1"/>
    <property type="molecule type" value="Genomic_DNA"/>
</dbReference>
<proteinExistence type="predicted"/>
<evidence type="ECO:0000313" key="3">
    <source>
        <dbReference type="Proteomes" id="UP000553632"/>
    </source>
</evidence>
<gene>
    <name evidence="2" type="ORF">FOZ63_004955</name>
</gene>
<dbReference type="AlphaFoldDB" id="A0A7J6PT39"/>
<evidence type="ECO:0000256" key="1">
    <source>
        <dbReference type="SAM" id="MobiDB-lite"/>
    </source>
</evidence>
<name>A0A7J6PT39_PEROL</name>
<evidence type="ECO:0000313" key="2">
    <source>
        <dbReference type="EMBL" id="KAF4699349.1"/>
    </source>
</evidence>
<comment type="caution">
    <text evidence="2">The sequence shown here is derived from an EMBL/GenBank/DDBJ whole genome shotgun (WGS) entry which is preliminary data.</text>
</comment>
<feature type="non-terminal residue" evidence="2">
    <location>
        <position position="1"/>
    </location>
</feature>
<dbReference type="Proteomes" id="UP000553632">
    <property type="component" value="Unassembled WGS sequence"/>
</dbReference>
<sequence length="281" mass="33389">LTMKEFDTAEQLAIMLKPQLRFQREQDRRSGTTWLEEMEKKTEGHPEVIKYLCLKHHSEPRIWDRVTNKQIYPSHCYEPYAHCLRIIKGRYRQKYDTDEHLQKAESQFNNCTQGRGTVPEFIYRLEVLANELCHLGAAPLEYTLKWRLFIVLSDDKVRDINVAKSSYSYERFRNKVLSQAQRREQLGKVFYGDGRSHNNNSGSRRESSDFRRDSYKNVGYKDKYGRRNDNDRYRSGSRNRDRDYDRISSSLHSLSRESEMDDNGYQSRYLMAIGKNLVGIK</sequence>
<evidence type="ECO:0008006" key="4">
    <source>
        <dbReference type="Google" id="ProtNLM"/>
    </source>
</evidence>
<protein>
    <recommendedName>
        <fullName evidence="4">Retrotransposon gag domain-containing protein</fullName>
    </recommendedName>
</protein>
<feature type="compositionally biased region" description="Basic and acidic residues" evidence="1">
    <location>
        <begin position="203"/>
        <end position="246"/>
    </location>
</feature>
<organism evidence="2 3">
    <name type="scientific">Perkinsus olseni</name>
    <name type="common">Perkinsus atlanticus</name>
    <dbReference type="NCBI Taxonomy" id="32597"/>
    <lineage>
        <taxon>Eukaryota</taxon>
        <taxon>Sar</taxon>
        <taxon>Alveolata</taxon>
        <taxon>Perkinsozoa</taxon>
        <taxon>Perkinsea</taxon>
        <taxon>Perkinsida</taxon>
        <taxon>Perkinsidae</taxon>
        <taxon>Perkinsus</taxon>
    </lineage>
</organism>